<evidence type="ECO:0000313" key="3">
    <source>
        <dbReference type="EMBL" id="MFC4629252.1"/>
    </source>
</evidence>
<feature type="domain" description="SGNH hydrolase-type esterase" evidence="2">
    <location>
        <begin position="55"/>
        <end position="313"/>
    </location>
</feature>
<dbReference type="PANTHER" id="PTHR37981">
    <property type="entry name" value="LIPASE 2"/>
    <property type="match status" value="1"/>
</dbReference>
<dbReference type="RefSeq" id="WP_377136158.1">
    <property type="nucleotide sequence ID" value="NZ_JBHSFI010000004.1"/>
</dbReference>
<protein>
    <submittedName>
        <fullName evidence="3">SGNH/GDSL hydrolase family protein</fullName>
        <ecNumber evidence="3">3.1.-.-</ecNumber>
    </submittedName>
</protein>
<reference evidence="4" key="1">
    <citation type="journal article" date="2019" name="Int. J. Syst. Evol. Microbiol.">
        <title>The Global Catalogue of Microorganisms (GCM) 10K type strain sequencing project: providing services to taxonomists for standard genome sequencing and annotation.</title>
        <authorList>
            <consortium name="The Broad Institute Genomics Platform"/>
            <consortium name="The Broad Institute Genome Sequencing Center for Infectious Disease"/>
            <person name="Wu L."/>
            <person name="Ma J."/>
        </authorList>
    </citation>
    <scope>NUCLEOTIDE SEQUENCE [LARGE SCALE GENOMIC DNA]</scope>
    <source>
        <strain evidence="4">CCUG 42722</strain>
    </source>
</reference>
<dbReference type="GO" id="GO:0016787">
    <property type="term" value="F:hydrolase activity"/>
    <property type="evidence" value="ECO:0007669"/>
    <property type="project" value="UniProtKB-KW"/>
</dbReference>
<keyword evidence="4" id="KW-1185">Reference proteome</keyword>
<dbReference type="EMBL" id="JBHSFI010000004">
    <property type="protein sequence ID" value="MFC4629252.1"/>
    <property type="molecule type" value="Genomic_DNA"/>
</dbReference>
<dbReference type="PANTHER" id="PTHR37981:SF1">
    <property type="entry name" value="SGNH HYDROLASE-TYPE ESTERASE DOMAIN-CONTAINING PROTEIN"/>
    <property type="match status" value="1"/>
</dbReference>
<dbReference type="SUPFAM" id="SSF52266">
    <property type="entry name" value="SGNH hydrolase"/>
    <property type="match status" value="1"/>
</dbReference>
<organism evidence="3 4">
    <name type="scientific">Promicromonospora alba</name>
    <dbReference type="NCBI Taxonomy" id="1616110"/>
    <lineage>
        <taxon>Bacteria</taxon>
        <taxon>Bacillati</taxon>
        <taxon>Actinomycetota</taxon>
        <taxon>Actinomycetes</taxon>
        <taxon>Micrococcales</taxon>
        <taxon>Promicromonosporaceae</taxon>
        <taxon>Promicromonospora</taxon>
    </lineage>
</organism>
<name>A0ABV9HG37_9MICO</name>
<comment type="caution">
    <text evidence="3">The sequence shown here is derived from an EMBL/GenBank/DDBJ whole genome shotgun (WGS) entry which is preliminary data.</text>
</comment>
<accession>A0ABV9HG37</accession>
<sequence>MTKHSAVFRVLALALATSFASTCLAVGVAPPSQAEEAGAVTALPGSVPRYEEYVALGDSWTADVVLLDGRGTPDTRYAPLGCAQSKVNYPKLVEQTIRPTTFRDASCGAATTEHFVNSQSVLLGTNEPQFARLTPTTDLVTVGIGGNDAGIAAAGLDCLGLVPLTPITDIGIGLPLGGCKAKYTRGGVDQLSQQIGASEDKLVAAFEGVRAISPNARILAVNYMDVVPDHGCFPRLAASDTDMKYISGKFRELNAMIDRAAARAAVEVVDTFASTGGHDLCTGPFDRYAEAYGLSLNGVAIGVPAHPNSAGAEAQARAVIAHLGG</sequence>
<keyword evidence="3" id="KW-0378">Hydrolase</keyword>
<gene>
    <name evidence="3" type="ORF">ACFO6V_13475</name>
</gene>
<dbReference type="InterPro" id="IPR013830">
    <property type="entry name" value="SGNH_hydro"/>
</dbReference>
<evidence type="ECO:0000256" key="1">
    <source>
        <dbReference type="SAM" id="SignalP"/>
    </source>
</evidence>
<keyword evidence="1" id="KW-0732">Signal</keyword>
<dbReference type="EC" id="3.1.-.-" evidence="3"/>
<dbReference type="Proteomes" id="UP001596011">
    <property type="component" value="Unassembled WGS sequence"/>
</dbReference>
<dbReference type="CDD" id="cd01823">
    <property type="entry name" value="SEST_like"/>
    <property type="match status" value="1"/>
</dbReference>
<evidence type="ECO:0000313" key="4">
    <source>
        <dbReference type="Proteomes" id="UP001596011"/>
    </source>
</evidence>
<feature type="signal peptide" evidence="1">
    <location>
        <begin position="1"/>
        <end position="25"/>
    </location>
</feature>
<evidence type="ECO:0000259" key="2">
    <source>
        <dbReference type="Pfam" id="PF13472"/>
    </source>
</evidence>
<feature type="chain" id="PRO_5046595664" evidence="1">
    <location>
        <begin position="26"/>
        <end position="325"/>
    </location>
</feature>
<dbReference type="Pfam" id="PF13472">
    <property type="entry name" value="Lipase_GDSL_2"/>
    <property type="match status" value="1"/>
</dbReference>
<dbReference type="InterPro" id="IPR036514">
    <property type="entry name" value="SGNH_hydro_sf"/>
</dbReference>
<dbReference type="InterPro" id="IPR037460">
    <property type="entry name" value="SEST-like"/>
</dbReference>
<dbReference type="Gene3D" id="3.40.50.1110">
    <property type="entry name" value="SGNH hydrolase"/>
    <property type="match status" value="1"/>
</dbReference>
<proteinExistence type="predicted"/>